<evidence type="ECO:0000256" key="5">
    <source>
        <dbReference type="SAM" id="MobiDB-lite"/>
    </source>
</evidence>
<feature type="compositionally biased region" description="Pro residues" evidence="5">
    <location>
        <begin position="892"/>
        <end position="909"/>
    </location>
</feature>
<feature type="compositionally biased region" description="Acidic residues" evidence="5">
    <location>
        <begin position="456"/>
        <end position="472"/>
    </location>
</feature>
<keyword evidence="3" id="KW-0698">rRNA processing</keyword>
<evidence type="ECO:0000313" key="6">
    <source>
        <dbReference type="EMBL" id="CEM51867.1"/>
    </source>
</evidence>
<feature type="region of interest" description="Disordered" evidence="5">
    <location>
        <begin position="417"/>
        <end position="801"/>
    </location>
</feature>
<feature type="compositionally biased region" description="Low complexity" evidence="5">
    <location>
        <begin position="501"/>
        <end position="513"/>
    </location>
</feature>
<evidence type="ECO:0000256" key="4">
    <source>
        <dbReference type="ARBA" id="ARBA00023242"/>
    </source>
</evidence>
<keyword evidence="4" id="KW-0539">Nucleus</keyword>
<proteinExistence type="inferred from homology"/>
<dbReference type="PANTHER" id="PTHR13026:SF0">
    <property type="entry name" value="RIBOSOMAL RNA PROCESSING 1B"/>
    <property type="match status" value="1"/>
</dbReference>
<comment type="similarity">
    <text evidence="2">Belongs to the RRP1 family.</text>
</comment>
<feature type="compositionally biased region" description="Low complexity" evidence="5">
    <location>
        <begin position="718"/>
        <end position="750"/>
    </location>
</feature>
<comment type="subcellular location">
    <subcellularLocation>
        <location evidence="1">Nucleus</location>
    </subcellularLocation>
</comment>
<evidence type="ECO:0000256" key="3">
    <source>
        <dbReference type="ARBA" id="ARBA00022552"/>
    </source>
</evidence>
<feature type="region of interest" description="Disordered" evidence="5">
    <location>
        <begin position="859"/>
        <end position="930"/>
    </location>
</feature>
<feature type="compositionally biased region" description="Basic and acidic residues" evidence="5">
    <location>
        <begin position="610"/>
        <end position="620"/>
    </location>
</feature>
<feature type="compositionally biased region" description="Pro residues" evidence="5">
    <location>
        <begin position="522"/>
        <end position="531"/>
    </location>
</feature>
<feature type="compositionally biased region" description="Low complexity" evidence="5">
    <location>
        <begin position="568"/>
        <end position="579"/>
    </location>
</feature>
<feature type="region of interest" description="Disordered" evidence="5">
    <location>
        <begin position="161"/>
        <end position="185"/>
    </location>
</feature>
<dbReference type="GO" id="GO:0006364">
    <property type="term" value="P:rRNA processing"/>
    <property type="evidence" value="ECO:0007669"/>
    <property type="project" value="UniProtKB-KW"/>
</dbReference>
<feature type="compositionally biased region" description="Basic and acidic residues" evidence="5">
    <location>
        <begin position="171"/>
        <end position="185"/>
    </location>
</feature>
<feature type="compositionally biased region" description="Low complexity" evidence="5">
    <location>
        <begin position="437"/>
        <end position="446"/>
    </location>
</feature>
<feature type="compositionally biased region" description="Basic residues" evidence="5">
    <location>
        <begin position="672"/>
        <end position="682"/>
    </location>
</feature>
<protein>
    <submittedName>
        <fullName evidence="6">Uncharacterized protein</fullName>
    </submittedName>
</protein>
<dbReference type="Pfam" id="PF05997">
    <property type="entry name" value="Nop52"/>
    <property type="match status" value="1"/>
</dbReference>
<dbReference type="GO" id="GO:0005634">
    <property type="term" value="C:nucleus"/>
    <property type="evidence" value="ECO:0007669"/>
    <property type="project" value="UniProtKB-SubCell"/>
</dbReference>
<dbReference type="InterPro" id="IPR010301">
    <property type="entry name" value="RRP1"/>
</dbReference>
<evidence type="ECO:0000256" key="2">
    <source>
        <dbReference type="ARBA" id="ARBA00006374"/>
    </source>
</evidence>
<reference evidence="6" key="1">
    <citation type="submission" date="2014-11" db="EMBL/GenBank/DDBJ databases">
        <authorList>
            <person name="Otto D Thomas"/>
            <person name="Naeem Raeece"/>
        </authorList>
    </citation>
    <scope>NUCLEOTIDE SEQUENCE</scope>
</reference>
<dbReference type="EMBL" id="CDMZ01005076">
    <property type="protein sequence ID" value="CEM51867.1"/>
    <property type="molecule type" value="Genomic_DNA"/>
</dbReference>
<dbReference type="VEuPathDB" id="CryptoDB:Cvel_1801"/>
<feature type="compositionally biased region" description="Basic and acidic residues" evidence="5">
    <location>
        <begin position="859"/>
        <end position="870"/>
    </location>
</feature>
<evidence type="ECO:0000256" key="1">
    <source>
        <dbReference type="ARBA" id="ARBA00004123"/>
    </source>
</evidence>
<feature type="compositionally biased region" description="Low complexity" evidence="5">
    <location>
        <begin position="912"/>
        <end position="930"/>
    </location>
</feature>
<accession>A0A0G4I4F8</accession>
<gene>
    <name evidence="6" type="ORF">Cvel_1801</name>
</gene>
<feature type="compositionally biased region" description="Low complexity" evidence="5">
    <location>
        <begin position="631"/>
        <end position="645"/>
    </location>
</feature>
<name>A0A0G4I4F8_9ALVE</name>
<dbReference type="PANTHER" id="PTHR13026">
    <property type="entry name" value="NNP-1 PROTEIN NOVEL NUCLEAR PROTEIN 1 NOP52"/>
    <property type="match status" value="1"/>
</dbReference>
<feature type="compositionally biased region" description="Low complexity" evidence="5">
    <location>
        <begin position="540"/>
        <end position="549"/>
    </location>
</feature>
<dbReference type="AlphaFoldDB" id="A0A0G4I4F8"/>
<dbReference type="GO" id="GO:0030688">
    <property type="term" value="C:preribosome, small subunit precursor"/>
    <property type="evidence" value="ECO:0007669"/>
    <property type="project" value="InterPro"/>
</dbReference>
<sequence>MSAANGTSSSSSEGADLTRAPLRALAHSSEEATRVDAVSAMHKWLKRHPNLDLLDYMKLWKGLWFSFWHADKKAFQTIFAVKIVKLLEAIPEENQTTWMGAFWMTAQKNWTTLDRVRLDKYLLLVRIFLAETFAILKKKKWDPEFIAELNLMLRSAGPLRGHTGSSVAPFDPRKGERDGGKKRELTRLEKSRLAKQILKQKAKENGPLKDRRVPEEELEAAAANPFIGLSAVPEGLGVSLHFTDIFLDEMRVSLDMADGSVVVQPKHGQKGQTGGLGAEEMKKRWDQRIENLRILYRGIPKKDKTHKMAAEFGPSEFDLREEEATNTLPLVEGKQSHLPEGTVMLLLEPLLQAAKYCGSSALTRRIHSRVLSRVLSPDDVPSLQPLADALFEMAAERNIRRENRELLYETLKEVEENITRQGPSASSHPASPPRPISSPSRRLSPSQPKPKVPSLEDAEEEGGAEADEEEEGGWQKVQRTSKRKKQKEKQQKPPPSPPLPLTGSPGGKQQKAGGDAGSLSPRCPPVSPVPSPKRNKDKLSSPLLSPGSPKQRERKGPPDTDPSSTPVRSSAGGRQGRSSVLDFLDLEPHSMSSGGSSEENEGPKKKKKKSLIDKDSKSKETTQQPGAGGASSSSSSSSSSLSQLSTEMLAMLKNGLPSQGDADAAKDGGIGAKKKKKKKGQKRAGAAEGEGDDSPPASSTEEEQQLFGSFLSGDQQKGAAAMGGEAAAAAGGGASSSSSSSSSAPPASGPGTAGDDEDGFTLVMGRGKKKKQKKAQEAAAAASSVVPERENVAGGRNMGRRTAVPPFGALAKSSDGAAALLAMTRGRGVVRTGALTRRESSGSVGSVKRTTKIKWDLEKNKETRFRDKKPVVTISPANGRRSLEVAPRSADRPPPPKGILKPSPKPAGPPEGRGSARTRSASSHSQRGGR</sequence>
<organism evidence="6">
    <name type="scientific">Chromera velia CCMP2878</name>
    <dbReference type="NCBI Taxonomy" id="1169474"/>
    <lineage>
        <taxon>Eukaryota</taxon>
        <taxon>Sar</taxon>
        <taxon>Alveolata</taxon>
        <taxon>Colpodellida</taxon>
        <taxon>Chromeraceae</taxon>
        <taxon>Chromera</taxon>
    </lineage>
</organism>